<dbReference type="InterPro" id="IPR000073">
    <property type="entry name" value="AB_hydrolase_1"/>
</dbReference>
<dbReference type="InterPro" id="IPR029058">
    <property type="entry name" value="AB_hydrolase_fold"/>
</dbReference>
<gene>
    <name evidence="2" type="ORF">C900_03519</name>
</gene>
<keyword evidence="3" id="KW-1185">Reference proteome</keyword>
<dbReference type="EMBL" id="AMZN01000051">
    <property type="protein sequence ID" value="ELR70538.1"/>
    <property type="molecule type" value="Genomic_DNA"/>
</dbReference>
<accession>L8JQN3</accession>
<dbReference type="PRINTS" id="PR00111">
    <property type="entry name" value="ABHYDROLASE"/>
</dbReference>
<dbReference type="PANTHER" id="PTHR46438">
    <property type="entry name" value="ALPHA/BETA-HYDROLASES SUPERFAMILY PROTEIN"/>
    <property type="match status" value="1"/>
</dbReference>
<dbReference type="Gene3D" id="3.40.50.1820">
    <property type="entry name" value="alpha/beta hydrolase"/>
    <property type="match status" value="1"/>
</dbReference>
<name>L8JQN3_9BACT</name>
<protein>
    <submittedName>
        <fullName evidence="2">Hydrolase, alpha/beta fold family protein</fullName>
    </submittedName>
</protein>
<evidence type="ECO:0000313" key="2">
    <source>
        <dbReference type="EMBL" id="ELR70538.1"/>
    </source>
</evidence>
<dbReference type="Pfam" id="PF00561">
    <property type="entry name" value="Abhydrolase_1"/>
    <property type="match status" value="1"/>
</dbReference>
<dbReference type="GO" id="GO:0016787">
    <property type="term" value="F:hydrolase activity"/>
    <property type="evidence" value="ECO:0007669"/>
    <property type="project" value="UniProtKB-KW"/>
</dbReference>
<keyword evidence="2" id="KW-0378">Hydrolase</keyword>
<dbReference type="Proteomes" id="UP000011135">
    <property type="component" value="Unassembled WGS sequence"/>
</dbReference>
<comment type="caution">
    <text evidence="2">The sequence shown here is derived from an EMBL/GenBank/DDBJ whole genome shotgun (WGS) entry which is preliminary data.</text>
</comment>
<feature type="domain" description="AB hydrolase-1" evidence="1">
    <location>
        <begin position="40"/>
        <end position="282"/>
    </location>
</feature>
<dbReference type="PRINTS" id="PR00412">
    <property type="entry name" value="EPOXHYDRLASE"/>
</dbReference>
<dbReference type="STRING" id="1237149.C900_03519"/>
<sequence length="296" mass="33440">MSQERTIASIIKPYSFTTHYLDINDSTTIAYVDEGRGDKTLIFVHGLATYLPSWQKNIPELKKHYRCIAIDLPGYGRSSKSLSHATMSYYAQSINQLIEKLKLEKVTMVGHSMGAQVSMTVALQYPEKVESLILAAPAGFETFNEKEAIWLRSIFKPEAVAAASPEQIRFNYGLNFYKMTADVEFMIQDRIKMTAAKDFMLYCKTISKGVSGMLDEPVFQQLKDLQQPVMVVYGENDALIPNPILHKAVTTADIAKKGHEQLPNSQLKMIRECGHFVPFEKPDIFNRIIVDFLGGR</sequence>
<organism evidence="2 3">
    <name type="scientific">Fulvivirga imtechensis AK7</name>
    <dbReference type="NCBI Taxonomy" id="1237149"/>
    <lineage>
        <taxon>Bacteria</taxon>
        <taxon>Pseudomonadati</taxon>
        <taxon>Bacteroidota</taxon>
        <taxon>Cytophagia</taxon>
        <taxon>Cytophagales</taxon>
        <taxon>Fulvivirgaceae</taxon>
        <taxon>Fulvivirga</taxon>
    </lineage>
</organism>
<evidence type="ECO:0000259" key="1">
    <source>
        <dbReference type="Pfam" id="PF00561"/>
    </source>
</evidence>
<reference evidence="2 3" key="1">
    <citation type="submission" date="2012-12" db="EMBL/GenBank/DDBJ databases">
        <title>Genome assembly of Fulvivirga imtechensis AK7.</title>
        <authorList>
            <person name="Nupur N."/>
            <person name="Khatri I."/>
            <person name="Kumar R."/>
            <person name="Subramanian S."/>
            <person name="Pinnaka A."/>
        </authorList>
    </citation>
    <scope>NUCLEOTIDE SEQUENCE [LARGE SCALE GENOMIC DNA]</scope>
    <source>
        <strain evidence="2 3">AK7</strain>
    </source>
</reference>
<dbReference type="eggNOG" id="COG0596">
    <property type="taxonomic scope" value="Bacteria"/>
</dbReference>
<dbReference type="AlphaFoldDB" id="L8JQN3"/>
<dbReference type="SUPFAM" id="SSF53474">
    <property type="entry name" value="alpha/beta-Hydrolases"/>
    <property type="match status" value="1"/>
</dbReference>
<dbReference type="PANTHER" id="PTHR46438:SF11">
    <property type="entry name" value="LIPASE-RELATED"/>
    <property type="match status" value="1"/>
</dbReference>
<dbReference type="InterPro" id="IPR000639">
    <property type="entry name" value="Epox_hydrolase-like"/>
</dbReference>
<evidence type="ECO:0000313" key="3">
    <source>
        <dbReference type="Proteomes" id="UP000011135"/>
    </source>
</evidence>
<proteinExistence type="predicted"/>